<accession>M4Q9B8</accession>
<reference evidence="2" key="1">
    <citation type="journal article" date="2013" name="Genome Biol. Evol.">
        <title>Strikingly bacteria-like and gene-rich mitochondrial genomes throughout jakobid protists.</title>
        <authorList>
            <person name="Burger G."/>
            <person name="Gray M.W."/>
            <person name="Forget L."/>
            <person name="Lang B.F."/>
        </authorList>
    </citation>
    <scope>NUCLEOTIDE SEQUENCE</scope>
    <source>
        <strain evidence="2">ATCC PRA-185</strain>
    </source>
</reference>
<organism evidence="2">
    <name type="scientific">Andalucia godoyi</name>
    <name type="common">Flagellate</name>
    <dbReference type="NCBI Taxonomy" id="505711"/>
    <lineage>
        <taxon>Eukaryota</taxon>
        <taxon>Discoba</taxon>
        <taxon>Jakobida</taxon>
        <taxon>Andalucina</taxon>
        <taxon>Andaluciidae</taxon>
        <taxon>Andalucia</taxon>
    </lineage>
</organism>
<evidence type="ECO:0000313" key="2">
    <source>
        <dbReference type="EMBL" id="AGH24012.1"/>
    </source>
</evidence>
<feature type="signal peptide" evidence="1">
    <location>
        <begin position="1"/>
        <end position="26"/>
    </location>
</feature>
<keyword evidence="2" id="KW-0496">Mitochondrion</keyword>
<dbReference type="GeneID" id="15332869"/>
<sequence>MMLKKEFVLWMMFLIISHDLPLFADTTTSGEQIQSTLEAISQNKFIMTGLGLFLLGGVTKYFATSLWDGFTSKISETWCWFTGANRVTLEDLQMALLQMREEHICQTERLIQAFGRLSHDHIVGNLHLAKLIKALSDRSNLFVAESVMANHSQFMQSTNLQIQTLLRLGVDITKVDALHIPDAEELRSVQWAKNFKMNPDGLEDMRIDPETTLWIKKLASITHNNLDAVESIVNNIVLMP</sequence>
<dbReference type="EMBL" id="KC353352">
    <property type="protein sequence ID" value="AGH24012.1"/>
    <property type="molecule type" value="Genomic_DNA"/>
</dbReference>
<keyword evidence="1" id="KW-0732">Signal</keyword>
<protein>
    <submittedName>
        <fullName evidence="2">Uncharacterized protein</fullName>
    </submittedName>
</protein>
<dbReference type="AlphaFoldDB" id="M4Q9B8"/>
<gene>
    <name evidence="2" type="primary">orf240</name>
</gene>
<proteinExistence type="predicted"/>
<evidence type="ECO:0000256" key="1">
    <source>
        <dbReference type="SAM" id="SignalP"/>
    </source>
</evidence>
<geneLocation type="mitochondrion" evidence="2"/>
<name>M4Q9B8_ANDGO</name>
<dbReference type="RefSeq" id="YP_007890518.1">
    <property type="nucleotide sequence ID" value="NC_021124.1"/>
</dbReference>
<feature type="chain" id="PRO_5004056493" evidence="1">
    <location>
        <begin position="27"/>
        <end position="240"/>
    </location>
</feature>